<dbReference type="EMBL" id="JACIFH010000001">
    <property type="protein sequence ID" value="MBB4140028.1"/>
    <property type="molecule type" value="Genomic_DNA"/>
</dbReference>
<organism evidence="1 2">
    <name type="scientific">Microbacterium invictum</name>
    <dbReference type="NCBI Taxonomy" id="515415"/>
    <lineage>
        <taxon>Bacteria</taxon>
        <taxon>Bacillati</taxon>
        <taxon>Actinomycetota</taxon>
        <taxon>Actinomycetes</taxon>
        <taxon>Micrococcales</taxon>
        <taxon>Microbacteriaceae</taxon>
        <taxon>Microbacterium</taxon>
    </lineage>
</organism>
<evidence type="ECO:0000313" key="1">
    <source>
        <dbReference type="EMBL" id="MBB4140028.1"/>
    </source>
</evidence>
<keyword evidence="2" id="KW-1185">Reference proteome</keyword>
<reference evidence="1 2" key="1">
    <citation type="submission" date="2020-08" db="EMBL/GenBank/DDBJ databases">
        <title>Sequencing the genomes of 1000 actinobacteria strains.</title>
        <authorList>
            <person name="Klenk H.-P."/>
        </authorList>
    </citation>
    <scope>NUCLEOTIDE SEQUENCE [LARGE SCALE GENOMIC DNA]</scope>
    <source>
        <strain evidence="1 2">DSM 19600</strain>
    </source>
</reference>
<comment type="caution">
    <text evidence="1">The sequence shown here is derived from an EMBL/GenBank/DDBJ whole genome shotgun (WGS) entry which is preliminary data.</text>
</comment>
<protein>
    <submittedName>
        <fullName evidence="1">Uncharacterized protein</fullName>
    </submittedName>
</protein>
<gene>
    <name evidence="1" type="ORF">BKA10_001822</name>
</gene>
<dbReference type="Proteomes" id="UP000549113">
    <property type="component" value="Unassembled WGS sequence"/>
</dbReference>
<accession>A0AA40VN54</accession>
<proteinExistence type="predicted"/>
<sequence length="56" mass="6510">MGSEACGMVSDYQYYMAREARRGIRVFGTRRDVTDHFGRALTGIEMIAKEERRSDY</sequence>
<evidence type="ECO:0000313" key="2">
    <source>
        <dbReference type="Proteomes" id="UP000549113"/>
    </source>
</evidence>
<name>A0AA40VN54_9MICO</name>
<dbReference type="AlphaFoldDB" id="A0AA40VN54"/>